<evidence type="ECO:0000313" key="1">
    <source>
        <dbReference type="EMBL" id="KAK8995613.1"/>
    </source>
</evidence>
<dbReference type="EMBL" id="JBBPBN010000045">
    <property type="protein sequence ID" value="KAK8995613.1"/>
    <property type="molecule type" value="Genomic_DNA"/>
</dbReference>
<reference evidence="1 2" key="1">
    <citation type="journal article" date="2024" name="G3 (Bethesda)">
        <title>Genome assembly of Hibiscus sabdariffa L. provides insights into metabolisms of medicinal natural products.</title>
        <authorList>
            <person name="Kim T."/>
        </authorList>
    </citation>
    <scope>NUCLEOTIDE SEQUENCE [LARGE SCALE GENOMIC DNA]</scope>
    <source>
        <strain evidence="1">TK-2024</strain>
        <tissue evidence="1">Old leaves</tissue>
    </source>
</reference>
<name>A0ABR2Q4M5_9ROSI</name>
<gene>
    <name evidence="1" type="ORF">V6N11_075880</name>
</gene>
<protein>
    <submittedName>
        <fullName evidence="1">Uncharacterized protein</fullName>
    </submittedName>
</protein>
<sequence>MYRLMVLKANSCNRCWLAVRSELVIKALQFTMPQLCDLHQSVESVIDSATYSTPKTCFELYLANIFPEKTNMVLGVIKIVQKVELVFAHQKTARDHGICNCPVMEIDSTSHPYWTIQVVHLLLSWPLCSEVQHFSSSIIGPDMFSPLDIERGN</sequence>
<evidence type="ECO:0000313" key="2">
    <source>
        <dbReference type="Proteomes" id="UP001396334"/>
    </source>
</evidence>
<proteinExistence type="predicted"/>
<comment type="caution">
    <text evidence="1">The sequence shown here is derived from an EMBL/GenBank/DDBJ whole genome shotgun (WGS) entry which is preliminary data.</text>
</comment>
<keyword evidence="2" id="KW-1185">Reference proteome</keyword>
<organism evidence="1 2">
    <name type="scientific">Hibiscus sabdariffa</name>
    <name type="common">roselle</name>
    <dbReference type="NCBI Taxonomy" id="183260"/>
    <lineage>
        <taxon>Eukaryota</taxon>
        <taxon>Viridiplantae</taxon>
        <taxon>Streptophyta</taxon>
        <taxon>Embryophyta</taxon>
        <taxon>Tracheophyta</taxon>
        <taxon>Spermatophyta</taxon>
        <taxon>Magnoliopsida</taxon>
        <taxon>eudicotyledons</taxon>
        <taxon>Gunneridae</taxon>
        <taxon>Pentapetalae</taxon>
        <taxon>rosids</taxon>
        <taxon>malvids</taxon>
        <taxon>Malvales</taxon>
        <taxon>Malvaceae</taxon>
        <taxon>Malvoideae</taxon>
        <taxon>Hibiscus</taxon>
    </lineage>
</organism>
<dbReference type="Proteomes" id="UP001396334">
    <property type="component" value="Unassembled WGS sequence"/>
</dbReference>
<accession>A0ABR2Q4M5</accession>